<evidence type="ECO:0000313" key="2">
    <source>
        <dbReference type="Proteomes" id="UP000036681"/>
    </source>
</evidence>
<sequence length="100" mass="11339">MMACLCICAAISSSTSTASSERNFAHCNKQKLLCVRKLSWQEKAASSVSHIEHIPPLFMWLTLQTREKTLVSPNNSLMLTAVFYIDSDKIKWRCTPKEMT</sequence>
<dbReference type="AlphaFoldDB" id="A0A0M3HNK2"/>
<feature type="chain" id="PRO_5005656530" evidence="1">
    <location>
        <begin position="21"/>
        <end position="100"/>
    </location>
</feature>
<protein>
    <submittedName>
        <fullName evidence="3">Secreted protein</fullName>
    </submittedName>
</protein>
<reference evidence="3" key="1">
    <citation type="submission" date="2017-02" db="UniProtKB">
        <authorList>
            <consortium name="WormBaseParasite"/>
        </authorList>
    </citation>
    <scope>IDENTIFICATION</scope>
</reference>
<dbReference type="WBParaSite" id="ALUE_0000327201-mRNA-1">
    <property type="protein sequence ID" value="ALUE_0000327201-mRNA-1"/>
    <property type="gene ID" value="ALUE_0000327201"/>
</dbReference>
<evidence type="ECO:0000313" key="3">
    <source>
        <dbReference type="WBParaSite" id="ALUE_0000327201-mRNA-1"/>
    </source>
</evidence>
<keyword evidence="2" id="KW-1185">Reference proteome</keyword>
<proteinExistence type="predicted"/>
<feature type="signal peptide" evidence="1">
    <location>
        <begin position="1"/>
        <end position="20"/>
    </location>
</feature>
<dbReference type="Proteomes" id="UP000036681">
    <property type="component" value="Unplaced"/>
</dbReference>
<name>A0A0M3HNK2_ASCLU</name>
<evidence type="ECO:0000256" key="1">
    <source>
        <dbReference type="SAM" id="SignalP"/>
    </source>
</evidence>
<accession>A0A0M3HNK2</accession>
<keyword evidence="1" id="KW-0732">Signal</keyword>
<organism evidence="2 3">
    <name type="scientific">Ascaris lumbricoides</name>
    <name type="common">Giant roundworm</name>
    <dbReference type="NCBI Taxonomy" id="6252"/>
    <lineage>
        <taxon>Eukaryota</taxon>
        <taxon>Metazoa</taxon>
        <taxon>Ecdysozoa</taxon>
        <taxon>Nematoda</taxon>
        <taxon>Chromadorea</taxon>
        <taxon>Rhabditida</taxon>
        <taxon>Spirurina</taxon>
        <taxon>Ascaridomorpha</taxon>
        <taxon>Ascaridoidea</taxon>
        <taxon>Ascarididae</taxon>
        <taxon>Ascaris</taxon>
    </lineage>
</organism>